<reference evidence="2 3" key="1">
    <citation type="submission" date="2018-04" db="EMBL/GenBank/DDBJ databases">
        <title>Characteristic and Complete Genome Sequencing of A Novel Member of Infective Endocarditis Causative Bacteria: Bergeyella cardium QL-PH.</title>
        <authorList>
            <person name="Pan H."/>
            <person name="Sun E."/>
            <person name="Zhang Y."/>
        </authorList>
    </citation>
    <scope>NUCLEOTIDE SEQUENCE [LARGE SCALE GENOMIC DNA]</scope>
    <source>
        <strain evidence="2 3">HPQL</strain>
    </source>
</reference>
<feature type="chain" id="PRO_5026823406" evidence="1">
    <location>
        <begin position="25"/>
        <end position="283"/>
    </location>
</feature>
<evidence type="ECO:0000313" key="3">
    <source>
        <dbReference type="Proteomes" id="UP000464318"/>
    </source>
</evidence>
<dbReference type="OrthoDB" id="975232at2"/>
<proteinExistence type="predicted"/>
<accession>A0A6P1QVN3</accession>
<name>A0A6P1QVN3_9FLAO</name>
<dbReference type="InterPro" id="IPR027828">
    <property type="entry name" value="DUF4465"/>
</dbReference>
<feature type="signal peptide" evidence="1">
    <location>
        <begin position="1"/>
        <end position="24"/>
    </location>
</feature>
<dbReference type="Pfam" id="PF14717">
    <property type="entry name" value="DUF4465"/>
    <property type="match status" value="1"/>
</dbReference>
<evidence type="ECO:0000313" key="2">
    <source>
        <dbReference type="EMBL" id="QHN65869.1"/>
    </source>
</evidence>
<dbReference type="AlphaFoldDB" id="A0A6P1QVN3"/>
<organism evidence="2 3">
    <name type="scientific">Bergeyella cardium</name>
    <dbReference type="NCBI Taxonomy" id="1585976"/>
    <lineage>
        <taxon>Bacteria</taxon>
        <taxon>Pseudomonadati</taxon>
        <taxon>Bacteroidota</taxon>
        <taxon>Flavobacteriia</taxon>
        <taxon>Flavobacteriales</taxon>
        <taxon>Weeksellaceae</taxon>
        <taxon>Bergeyella</taxon>
    </lineage>
</organism>
<dbReference type="PROSITE" id="PS51257">
    <property type="entry name" value="PROKAR_LIPOPROTEIN"/>
    <property type="match status" value="1"/>
</dbReference>
<dbReference type="KEGG" id="bcad:DBX24_08245"/>
<keyword evidence="1" id="KW-0732">Signal</keyword>
<keyword evidence="3" id="KW-1185">Reference proteome</keyword>
<sequence length="283" mass="31695">MTTRIFKNLYIRIFLLTISTVALTSCQMDNEPIQLVEQGITTLDLSKFDLSDGTAVTGGKIWKDTYTEDKALEIGIFKFNHTAVQSWNYWSGFTVSNSNDNTNHLNSQGGWVKNQWGTMPKGGVNGEGTPFLISYADHKPAQGVLKAGEVIDLSKFSSSVEIADNSKTYTAKSVSLAISPWSYYGILNGDSFARKFEKGDYFAIHIYGLDKDKKLTNNAEPIIHYFVDFRNKVNSIDTTWKKVDLSPLGQVKYLLFFLETTDVGQYGANTALYFSMDKLSVKE</sequence>
<gene>
    <name evidence="2" type="ORF">DBX24_08245</name>
</gene>
<evidence type="ECO:0000256" key="1">
    <source>
        <dbReference type="SAM" id="SignalP"/>
    </source>
</evidence>
<dbReference type="Proteomes" id="UP000464318">
    <property type="component" value="Chromosome"/>
</dbReference>
<protein>
    <submittedName>
        <fullName evidence="2">DUF4465 domain-containing protein</fullName>
    </submittedName>
</protein>
<dbReference type="EMBL" id="CP029149">
    <property type="protein sequence ID" value="QHN65869.1"/>
    <property type="molecule type" value="Genomic_DNA"/>
</dbReference>
<dbReference type="Gene3D" id="2.60.120.1350">
    <property type="entry name" value="Protein of unknown function DUF4465"/>
    <property type="match status" value="1"/>
</dbReference>